<evidence type="ECO:0000256" key="1">
    <source>
        <dbReference type="ARBA" id="ARBA00004141"/>
    </source>
</evidence>
<dbReference type="GO" id="GO:0005789">
    <property type="term" value="C:endoplasmic reticulum membrane"/>
    <property type="evidence" value="ECO:0007669"/>
    <property type="project" value="TreeGrafter"/>
</dbReference>
<evidence type="ECO:0000256" key="11">
    <source>
        <dbReference type="SAM" id="MobiDB-lite"/>
    </source>
</evidence>
<dbReference type="GO" id="GO:0009922">
    <property type="term" value="F:fatty acid elongase activity"/>
    <property type="evidence" value="ECO:0007669"/>
    <property type="project" value="InterPro"/>
</dbReference>
<feature type="transmembrane region" description="Helical" evidence="10">
    <location>
        <begin position="393"/>
        <end position="414"/>
    </location>
</feature>
<comment type="caution">
    <text evidence="10">Lacks conserved residue(s) required for the propagation of feature annotation.</text>
</comment>
<evidence type="ECO:0000256" key="5">
    <source>
        <dbReference type="ARBA" id="ARBA00022832"/>
    </source>
</evidence>
<dbReference type="GO" id="GO:0034625">
    <property type="term" value="P:fatty acid elongation, monounsaturated fatty acid"/>
    <property type="evidence" value="ECO:0007669"/>
    <property type="project" value="TreeGrafter"/>
</dbReference>
<keyword evidence="13" id="KW-1185">Reference proteome</keyword>
<evidence type="ECO:0000256" key="4">
    <source>
        <dbReference type="ARBA" id="ARBA00022692"/>
    </source>
</evidence>
<keyword evidence="7 10" id="KW-0443">Lipid metabolism</keyword>
<dbReference type="EC" id="2.3.1.-" evidence="10"/>
<feature type="compositionally biased region" description="Low complexity" evidence="11">
    <location>
        <begin position="458"/>
        <end position="470"/>
    </location>
</feature>
<keyword evidence="5 10" id="KW-0276">Fatty acid metabolism</keyword>
<comment type="similarity">
    <text evidence="10">Belongs to the ELO family.</text>
</comment>
<keyword evidence="2 10" id="KW-0444">Lipid biosynthesis</keyword>
<dbReference type="Pfam" id="PF01151">
    <property type="entry name" value="ELO"/>
    <property type="match status" value="1"/>
</dbReference>
<dbReference type="GO" id="GO:0042761">
    <property type="term" value="P:very long-chain fatty acid biosynthetic process"/>
    <property type="evidence" value="ECO:0007669"/>
    <property type="project" value="TreeGrafter"/>
</dbReference>
<dbReference type="AlphaFoldDB" id="A0A2P5HLA5"/>
<feature type="transmembrane region" description="Helical" evidence="10">
    <location>
        <begin position="94"/>
        <end position="115"/>
    </location>
</feature>
<evidence type="ECO:0000313" key="12">
    <source>
        <dbReference type="EMBL" id="POS71030.1"/>
    </source>
</evidence>
<sequence length="497" mass="53853">MDFSHVFATVPDSALFTSMLSPASLREPKFLPPPAPGSVASAPPLLIPDHVYQAVLDPKVPITIAAVYAVTAKLLNWYNTSNNKKPWAISKTRLFHVFIVVHNIFLAVYSAWTFYAMVGVMRRSVVNPSGPAGFNGFVDSMTRLHGPAGLGNAVYYSQEDAQWRSYSDTVALASDGTPSPTDLGRIWNEGLAFYGWVFYLSKFYEVLDTLIILAKGKQSSVLQTYHHAGAMMCMWAGMRYMSPPIWMFVFVNSGIHAMMYTYYTLSAFSVRVPVFVKRTLTSLQITQFLVGAAYAMVHSFVSYSLPVARTVVQDSAAPIVASPDADNSVPSPAPAFLDSLKQMVLGMASKVTTSAATQATSAKANAEPGQSPSTQIVYTQEVVPCINTTGQTFAIWLNVLYLAPLTYLFVKFFITSYLRRSSAPSAQGKGKGSLGSQVTVAEKAGWDAAQSIQQEVYGEGSSSSSQGNGSATTNVQANEKAGRVPKPSTTPRRSRHA</sequence>
<dbReference type="GO" id="GO:0034626">
    <property type="term" value="P:fatty acid elongation, polyunsaturated fatty acid"/>
    <property type="evidence" value="ECO:0007669"/>
    <property type="project" value="TreeGrafter"/>
</dbReference>
<gene>
    <name evidence="12" type="ORF">DHEL01_v210576</name>
</gene>
<feature type="transmembrane region" description="Helical" evidence="10">
    <location>
        <begin position="245"/>
        <end position="265"/>
    </location>
</feature>
<comment type="catalytic activity">
    <reaction evidence="10">
        <text>an acyl-CoA + malonyl-CoA + H(+) = a 3-oxoacyl-CoA + CO2 + CoA</text>
        <dbReference type="Rhea" id="RHEA:50252"/>
        <dbReference type="ChEBI" id="CHEBI:15378"/>
        <dbReference type="ChEBI" id="CHEBI:16526"/>
        <dbReference type="ChEBI" id="CHEBI:57287"/>
        <dbReference type="ChEBI" id="CHEBI:57384"/>
        <dbReference type="ChEBI" id="CHEBI:58342"/>
        <dbReference type="ChEBI" id="CHEBI:90726"/>
    </reaction>
    <physiologicalReaction direction="left-to-right" evidence="10">
        <dbReference type="Rhea" id="RHEA:50253"/>
    </physiologicalReaction>
</comment>
<keyword evidence="3 10" id="KW-0808">Transferase</keyword>
<comment type="caution">
    <text evidence="12">The sequence shown here is derived from an EMBL/GenBank/DDBJ whole genome shotgun (WGS) entry which is preliminary data.</text>
</comment>
<evidence type="ECO:0000256" key="9">
    <source>
        <dbReference type="ARBA" id="ARBA00023160"/>
    </source>
</evidence>
<dbReference type="GO" id="GO:0030148">
    <property type="term" value="P:sphingolipid biosynthetic process"/>
    <property type="evidence" value="ECO:0007669"/>
    <property type="project" value="TreeGrafter"/>
</dbReference>
<evidence type="ECO:0000256" key="2">
    <source>
        <dbReference type="ARBA" id="ARBA00022516"/>
    </source>
</evidence>
<protein>
    <recommendedName>
        <fullName evidence="10">Elongation of fatty acids protein</fullName>
        <ecNumber evidence="10">2.3.1.-</ecNumber>
    </recommendedName>
</protein>
<evidence type="ECO:0000256" key="3">
    <source>
        <dbReference type="ARBA" id="ARBA00022679"/>
    </source>
</evidence>
<name>A0A2P5HLA5_DIAHE</name>
<evidence type="ECO:0000256" key="6">
    <source>
        <dbReference type="ARBA" id="ARBA00022989"/>
    </source>
</evidence>
<dbReference type="InParanoid" id="A0A2P5HLA5"/>
<feature type="region of interest" description="Disordered" evidence="11">
    <location>
        <begin position="455"/>
        <end position="497"/>
    </location>
</feature>
<keyword evidence="9 10" id="KW-0275">Fatty acid biosynthesis</keyword>
<evidence type="ECO:0000313" key="13">
    <source>
        <dbReference type="Proteomes" id="UP000094444"/>
    </source>
</evidence>
<dbReference type="EMBL" id="MAVT02001402">
    <property type="protein sequence ID" value="POS71030.1"/>
    <property type="molecule type" value="Genomic_DNA"/>
</dbReference>
<dbReference type="OrthoDB" id="10259681at2759"/>
<dbReference type="Proteomes" id="UP000094444">
    <property type="component" value="Unassembled WGS sequence"/>
</dbReference>
<organism evidence="12 13">
    <name type="scientific">Diaporthe helianthi</name>
    <dbReference type="NCBI Taxonomy" id="158607"/>
    <lineage>
        <taxon>Eukaryota</taxon>
        <taxon>Fungi</taxon>
        <taxon>Dikarya</taxon>
        <taxon>Ascomycota</taxon>
        <taxon>Pezizomycotina</taxon>
        <taxon>Sordariomycetes</taxon>
        <taxon>Sordariomycetidae</taxon>
        <taxon>Diaporthales</taxon>
        <taxon>Diaporthaceae</taxon>
        <taxon>Diaporthe</taxon>
    </lineage>
</organism>
<reference evidence="12" key="1">
    <citation type="submission" date="2017-09" db="EMBL/GenBank/DDBJ databases">
        <title>Polyketide synthases of a Diaporthe helianthi virulent isolate.</title>
        <authorList>
            <person name="Baroncelli R."/>
        </authorList>
    </citation>
    <scope>NUCLEOTIDE SEQUENCE [LARGE SCALE GENOMIC DNA]</scope>
    <source>
        <strain evidence="12">7/96</strain>
    </source>
</reference>
<evidence type="ECO:0000256" key="7">
    <source>
        <dbReference type="ARBA" id="ARBA00023098"/>
    </source>
</evidence>
<evidence type="ECO:0000256" key="10">
    <source>
        <dbReference type="RuleBase" id="RU361115"/>
    </source>
</evidence>
<dbReference type="PANTHER" id="PTHR11157:SF169">
    <property type="entry name" value="ELONGATION OF FATTY ACIDS PROTEIN"/>
    <property type="match status" value="1"/>
</dbReference>
<comment type="subcellular location">
    <subcellularLocation>
        <location evidence="1">Membrane</location>
        <topology evidence="1">Multi-pass membrane protein</topology>
    </subcellularLocation>
</comment>
<dbReference type="GO" id="GO:0019367">
    <property type="term" value="P:fatty acid elongation, saturated fatty acid"/>
    <property type="evidence" value="ECO:0007669"/>
    <property type="project" value="TreeGrafter"/>
</dbReference>
<evidence type="ECO:0000256" key="8">
    <source>
        <dbReference type="ARBA" id="ARBA00023136"/>
    </source>
</evidence>
<dbReference type="PANTHER" id="PTHR11157">
    <property type="entry name" value="FATTY ACID ACYL TRANSFERASE-RELATED"/>
    <property type="match status" value="1"/>
</dbReference>
<proteinExistence type="inferred from homology"/>
<dbReference type="InterPro" id="IPR002076">
    <property type="entry name" value="ELO_fam"/>
</dbReference>
<keyword evidence="8 10" id="KW-0472">Membrane</keyword>
<feature type="transmembrane region" description="Helical" evidence="10">
    <location>
        <begin position="285"/>
        <end position="305"/>
    </location>
</feature>
<dbReference type="STRING" id="158607.A0A2P5HLA5"/>
<keyword evidence="4 10" id="KW-0812">Transmembrane</keyword>
<keyword evidence="6 10" id="KW-1133">Transmembrane helix</keyword>
<accession>A0A2P5HLA5</accession>